<dbReference type="PANTHER" id="PTHR21301">
    <property type="entry name" value="REVERSE TRANSCRIPTASE"/>
    <property type="match status" value="1"/>
</dbReference>
<dbReference type="InterPro" id="IPR058912">
    <property type="entry name" value="HTH_animal"/>
</dbReference>
<reference evidence="3" key="1">
    <citation type="submission" date="2023-11" db="UniProtKB">
        <authorList>
            <consortium name="WormBaseParasite"/>
        </authorList>
    </citation>
    <scope>IDENTIFICATION</scope>
</reference>
<accession>A0AA85AJT5</accession>
<dbReference type="WBParaSite" id="SMRG1_85170.1">
    <property type="protein sequence ID" value="SMRG1_85170.1"/>
    <property type="gene ID" value="SMRG1_85170"/>
</dbReference>
<organism evidence="2 3">
    <name type="scientific">Schistosoma margrebowiei</name>
    <dbReference type="NCBI Taxonomy" id="48269"/>
    <lineage>
        <taxon>Eukaryota</taxon>
        <taxon>Metazoa</taxon>
        <taxon>Spiralia</taxon>
        <taxon>Lophotrochozoa</taxon>
        <taxon>Platyhelminthes</taxon>
        <taxon>Trematoda</taxon>
        <taxon>Digenea</taxon>
        <taxon>Strigeidida</taxon>
        <taxon>Schistosomatoidea</taxon>
        <taxon>Schistosomatidae</taxon>
        <taxon>Schistosoma</taxon>
    </lineage>
</organism>
<proteinExistence type="predicted"/>
<protein>
    <recommendedName>
        <fullName evidence="1">Helix-turn-helix domain-containing protein</fullName>
    </recommendedName>
</protein>
<name>A0AA85AJT5_9TREM</name>
<dbReference type="Proteomes" id="UP000050790">
    <property type="component" value="Unassembled WGS sequence"/>
</dbReference>
<dbReference type="AlphaFoldDB" id="A0AA85AJT5"/>
<feature type="domain" description="Helix-turn-helix" evidence="1">
    <location>
        <begin position="90"/>
        <end position="149"/>
    </location>
</feature>
<evidence type="ECO:0000313" key="2">
    <source>
        <dbReference type="Proteomes" id="UP000050790"/>
    </source>
</evidence>
<evidence type="ECO:0000259" key="1">
    <source>
        <dbReference type="Pfam" id="PF26215"/>
    </source>
</evidence>
<evidence type="ECO:0000313" key="3">
    <source>
        <dbReference type="WBParaSite" id="SMRG1_85170.1"/>
    </source>
</evidence>
<dbReference type="PANTHER" id="PTHR21301:SF10">
    <property type="entry name" value="REVERSE TRANSCRIPTASE DOMAIN-CONTAINING PROTEIN"/>
    <property type="match status" value="1"/>
</dbReference>
<sequence length="334" mass="39416">MAKLENDQLSSMISQFHLYVRYMDDTFIVCDNNIDLEDILNTFNSCHPSIDFTLERERDQSIPFLDVRLMRRSNGSLKRSIFRKQTWNGQLTNFYSWVPLSRKRNLIHSLCYRIRQICSEECINEELEFLKKTLTENGYPERFIEKNMNRGSCNKKPSCSVTKKNLYISLEFKGDRTSEVIKNRLTTTIRRTFNAAKLRINFTSRNLFSVSIKDKLPRLVASMCIYQFTCSCGARYIGRSQRSLSTRIREHIPAWFYKGERKAVRSSILEHLIDCKHSTDPRNEFKIVYMIRSNLPRFLRIQLLKIAEALTIQELKSELCVQKKYVLSLSLPWP</sequence>
<dbReference type="Pfam" id="PF26215">
    <property type="entry name" value="HTH_animal"/>
    <property type="match status" value="1"/>
</dbReference>